<keyword evidence="2" id="KW-1185">Reference proteome</keyword>
<protein>
    <recommendedName>
        <fullName evidence="3">F-box domain-containing protein</fullName>
    </recommendedName>
</protein>
<proteinExistence type="predicted"/>
<dbReference type="EMBL" id="KN819566">
    <property type="protein sequence ID" value="KIJ08722.1"/>
    <property type="molecule type" value="Genomic_DNA"/>
</dbReference>
<dbReference type="Proteomes" id="UP000053647">
    <property type="component" value="Unassembled WGS sequence"/>
</dbReference>
<dbReference type="AlphaFoldDB" id="A0A0C9TLU8"/>
<evidence type="ECO:0000313" key="1">
    <source>
        <dbReference type="EMBL" id="KIJ08722.1"/>
    </source>
</evidence>
<name>A0A0C9TLU8_PAXIN</name>
<reference evidence="2" key="2">
    <citation type="submission" date="2015-01" db="EMBL/GenBank/DDBJ databases">
        <title>Evolutionary Origins and Diversification of the Mycorrhizal Mutualists.</title>
        <authorList>
            <consortium name="DOE Joint Genome Institute"/>
            <consortium name="Mycorrhizal Genomics Consortium"/>
            <person name="Kohler A."/>
            <person name="Kuo A."/>
            <person name="Nagy L.G."/>
            <person name="Floudas D."/>
            <person name="Copeland A."/>
            <person name="Barry K.W."/>
            <person name="Cichocki N."/>
            <person name="Veneault-Fourrey C."/>
            <person name="LaButti K."/>
            <person name="Lindquist E.A."/>
            <person name="Lipzen A."/>
            <person name="Lundell T."/>
            <person name="Morin E."/>
            <person name="Murat C."/>
            <person name="Riley R."/>
            <person name="Ohm R."/>
            <person name="Sun H."/>
            <person name="Tunlid A."/>
            <person name="Henrissat B."/>
            <person name="Grigoriev I.V."/>
            <person name="Hibbett D.S."/>
            <person name="Martin F."/>
        </authorList>
    </citation>
    <scope>NUCLEOTIDE SEQUENCE [LARGE SCALE GENOMIC DNA]</scope>
    <source>
        <strain evidence="2">ATCC 200175</strain>
    </source>
</reference>
<dbReference type="InterPro" id="IPR032675">
    <property type="entry name" value="LRR_dom_sf"/>
</dbReference>
<reference evidence="1 2" key="1">
    <citation type="submission" date="2014-06" db="EMBL/GenBank/DDBJ databases">
        <authorList>
            <consortium name="DOE Joint Genome Institute"/>
            <person name="Kuo A."/>
            <person name="Kohler A."/>
            <person name="Nagy L.G."/>
            <person name="Floudas D."/>
            <person name="Copeland A."/>
            <person name="Barry K.W."/>
            <person name="Cichocki N."/>
            <person name="Veneault-Fourrey C."/>
            <person name="LaButti K."/>
            <person name="Lindquist E.A."/>
            <person name="Lipzen A."/>
            <person name="Lundell T."/>
            <person name="Morin E."/>
            <person name="Murat C."/>
            <person name="Sun H."/>
            <person name="Tunlid A."/>
            <person name="Henrissat B."/>
            <person name="Grigoriev I.V."/>
            <person name="Hibbett D.S."/>
            <person name="Martin F."/>
            <person name="Nordberg H.P."/>
            <person name="Cantor M.N."/>
            <person name="Hua S.X."/>
        </authorList>
    </citation>
    <scope>NUCLEOTIDE SEQUENCE [LARGE SCALE GENOMIC DNA]</scope>
    <source>
        <strain evidence="1 2">ATCC 200175</strain>
    </source>
</reference>
<dbReference type="HOGENOM" id="CLU_1050100_0_0_1"/>
<sequence>MVRDSNSAADFLSFTNENGFPSLVNLEVNCRSPIVALHIFRAIHSTQLRDITLHFHVVASPVKATMAGLGGLFTFMASRPAWEQSIRSISLSMGAHFMTANDVRRLLPFNHLHHLTLDNTGLVLDDHLLDDMAKSWPMLKELFITNACSPLPSNATLNGLVPFSRHCPKIATLQLQLDAREVPAFVNTTDASWDECREGERTAVLLCVEATESAILDPTSVASFLLNLFPGIALSIMGDYGESQQDLLWRKVADITKGAPEVPTH</sequence>
<evidence type="ECO:0000313" key="2">
    <source>
        <dbReference type="Proteomes" id="UP000053647"/>
    </source>
</evidence>
<organism evidence="1 2">
    <name type="scientific">Paxillus involutus ATCC 200175</name>
    <dbReference type="NCBI Taxonomy" id="664439"/>
    <lineage>
        <taxon>Eukaryota</taxon>
        <taxon>Fungi</taxon>
        <taxon>Dikarya</taxon>
        <taxon>Basidiomycota</taxon>
        <taxon>Agaricomycotina</taxon>
        <taxon>Agaricomycetes</taxon>
        <taxon>Agaricomycetidae</taxon>
        <taxon>Boletales</taxon>
        <taxon>Paxilineae</taxon>
        <taxon>Paxillaceae</taxon>
        <taxon>Paxillus</taxon>
    </lineage>
</organism>
<gene>
    <name evidence="1" type="ORF">PAXINDRAFT_102468</name>
</gene>
<dbReference type="Gene3D" id="3.80.10.10">
    <property type="entry name" value="Ribonuclease Inhibitor"/>
    <property type="match status" value="1"/>
</dbReference>
<accession>A0A0C9TLU8</accession>
<evidence type="ECO:0008006" key="3">
    <source>
        <dbReference type="Google" id="ProtNLM"/>
    </source>
</evidence>
<dbReference type="OrthoDB" id="2624878at2759"/>